<dbReference type="RefSeq" id="WP_345193530.1">
    <property type="nucleotide sequence ID" value="NZ_BAABFL010000037.1"/>
</dbReference>
<dbReference type="EMBL" id="BAABFL010000037">
    <property type="protein sequence ID" value="GAA4648183.1"/>
    <property type="molecule type" value="Genomic_DNA"/>
</dbReference>
<sequence length="127" mass="14418">MQLESVTLPDDLLWINEYQWQPVEQDTERTLTGALLVQEQAKRYGREIELSGEQSAWVTRATIESLKALEAEAGKVMTLTLADDRTFQVIFDRSHGAAVEAQQVLPYAYPDNDYLYSLTLRLLTVAP</sequence>
<comment type="caution">
    <text evidence="1">The sequence shown here is derived from an EMBL/GenBank/DDBJ whole genome shotgun (WGS) entry which is preliminary data.</text>
</comment>
<protein>
    <submittedName>
        <fullName evidence="1">Uncharacterized protein</fullName>
    </submittedName>
</protein>
<accession>A0ABP8UW89</accession>
<gene>
    <name evidence="1" type="ORF">GCM10023116_04490</name>
</gene>
<evidence type="ECO:0000313" key="2">
    <source>
        <dbReference type="Proteomes" id="UP001500604"/>
    </source>
</evidence>
<name>A0ABP8UW89_9GAMM</name>
<keyword evidence="2" id="KW-1185">Reference proteome</keyword>
<proteinExistence type="predicted"/>
<dbReference type="Proteomes" id="UP001500604">
    <property type="component" value="Unassembled WGS sequence"/>
</dbReference>
<organism evidence="1 2">
    <name type="scientific">Kistimonas scapharcae</name>
    <dbReference type="NCBI Taxonomy" id="1036133"/>
    <lineage>
        <taxon>Bacteria</taxon>
        <taxon>Pseudomonadati</taxon>
        <taxon>Pseudomonadota</taxon>
        <taxon>Gammaproteobacteria</taxon>
        <taxon>Oceanospirillales</taxon>
        <taxon>Endozoicomonadaceae</taxon>
        <taxon>Kistimonas</taxon>
    </lineage>
</organism>
<evidence type="ECO:0000313" key="1">
    <source>
        <dbReference type="EMBL" id="GAA4648183.1"/>
    </source>
</evidence>
<reference evidence="2" key="1">
    <citation type="journal article" date="2019" name="Int. J. Syst. Evol. Microbiol.">
        <title>The Global Catalogue of Microorganisms (GCM) 10K type strain sequencing project: providing services to taxonomists for standard genome sequencing and annotation.</title>
        <authorList>
            <consortium name="The Broad Institute Genomics Platform"/>
            <consortium name="The Broad Institute Genome Sequencing Center for Infectious Disease"/>
            <person name="Wu L."/>
            <person name="Ma J."/>
        </authorList>
    </citation>
    <scope>NUCLEOTIDE SEQUENCE [LARGE SCALE GENOMIC DNA]</scope>
    <source>
        <strain evidence="2">JCM 17805</strain>
    </source>
</reference>